<proteinExistence type="predicted"/>
<keyword evidence="3 6" id="KW-0812">Transmembrane</keyword>
<dbReference type="PANTHER" id="PTHR33529">
    <property type="entry name" value="SLR0882 PROTEIN-RELATED"/>
    <property type="match status" value="1"/>
</dbReference>
<keyword evidence="2" id="KW-1003">Cell membrane</keyword>
<comment type="subcellular location">
    <subcellularLocation>
        <location evidence="1">Cell membrane</location>
        <topology evidence="1">Multi-pass membrane protein</topology>
    </subcellularLocation>
</comment>
<dbReference type="AlphaFoldDB" id="A0A062XZL5"/>
<feature type="transmembrane region" description="Helical" evidence="6">
    <location>
        <begin position="342"/>
        <end position="363"/>
    </location>
</feature>
<evidence type="ECO:0000256" key="3">
    <source>
        <dbReference type="ARBA" id="ARBA00022692"/>
    </source>
</evidence>
<evidence type="ECO:0000313" key="7">
    <source>
        <dbReference type="EMBL" id="KDA53940.1"/>
    </source>
</evidence>
<keyword evidence="5 6" id="KW-0472">Membrane</keyword>
<evidence type="ECO:0000256" key="2">
    <source>
        <dbReference type="ARBA" id="ARBA00022475"/>
    </source>
</evidence>
<dbReference type="OrthoDB" id="9780716at2"/>
<keyword evidence="4 6" id="KW-1133">Transmembrane helix</keyword>
<evidence type="ECO:0008006" key="9">
    <source>
        <dbReference type="Google" id="ProtNLM"/>
    </source>
</evidence>
<feature type="transmembrane region" description="Helical" evidence="6">
    <location>
        <begin position="698"/>
        <end position="716"/>
    </location>
</feature>
<evidence type="ECO:0000256" key="1">
    <source>
        <dbReference type="ARBA" id="ARBA00004651"/>
    </source>
</evidence>
<dbReference type="Proteomes" id="UP000027284">
    <property type="component" value="Unassembled WGS sequence"/>
</dbReference>
<feature type="transmembrane region" description="Helical" evidence="6">
    <location>
        <begin position="20"/>
        <end position="44"/>
    </location>
</feature>
<feature type="transmembrane region" description="Helical" evidence="6">
    <location>
        <begin position="485"/>
        <end position="502"/>
    </location>
</feature>
<dbReference type="STRING" id="1312852.EG19_01720"/>
<dbReference type="GO" id="GO:0043190">
    <property type="term" value="C:ATP-binding cassette (ABC) transporter complex"/>
    <property type="evidence" value="ECO:0007669"/>
    <property type="project" value="TreeGrafter"/>
</dbReference>
<feature type="transmembrane region" description="Helical" evidence="6">
    <location>
        <begin position="311"/>
        <end position="330"/>
    </location>
</feature>
<dbReference type="InterPro" id="IPR005495">
    <property type="entry name" value="LptG/LptF_permease"/>
</dbReference>
<sequence>MRRFPWIVGRAVVREALGPFFLAASVTTFLLVIRFLFTFAELLVSRDASTADVLRLLAYSLPHVVVLTLPMALLFSAVLTVSRWSADSEVIALQACGVRASWLMRPLFGFGVLIFALDVALALWVLPEANRRFQETTRRMYFAAARAALEPRVFNSAFTGQLVYVDRMHPATGLWEGVLVFDLTDAAQETLITAQHGFLVEDSSTGELWLSLREATVHTLRPERPDRYQRSRNSEMRILLQAPPSASVTIRYGPRESSTAELWSRAHSPQESESERRESWVELHKRVALPAATVAFSLLGFPLGLRNRRGGKGYGLTVSVLVVVGYYVLFNNGELLARSGKLPVMLGIWLPNLLVVALAFAFLQVVSKSPSVRNPGPSQLVALWQRLAGVWRLFRARRNAAAANGRAWAAQRCAPPLLLGCIDRWVLRQTMTFFLLVLVAVCGLYIAVNFSEQVEEIQKNQVPLVVVASFYLHLLPQILHDTLPLAFLIAFLGTAAVLEKNNETVALKAAGISLARVALPLLGVGLALSVTLFVLDETVVQKANRTSEKLEDVIKGRHGPRSYRFTDHSFLFLPDGRTVVNFLLFDAEKKTLVRPSVYVFDDALALRARWFAQKATYQDGTWWGENVWSRVFLPDGGEDFSPRSGRVALPITVSPEYFSREFRKPSEMSFRELESYIRRLQTAGYKVDRLLVQLHQKLAYPLSLVLLPWLALPYAFRLGRKGTVMGIATALVLAMAYFSLTALASKLGEVSLLPPVLAAWTPTITFALLALNRQTSLRT</sequence>
<evidence type="ECO:0000256" key="5">
    <source>
        <dbReference type="ARBA" id="ARBA00023136"/>
    </source>
</evidence>
<evidence type="ECO:0000313" key="8">
    <source>
        <dbReference type="Proteomes" id="UP000027284"/>
    </source>
</evidence>
<keyword evidence="8" id="KW-1185">Reference proteome</keyword>
<comment type="caution">
    <text evidence="7">The sequence shown here is derived from an EMBL/GenBank/DDBJ whole genome shotgun (WGS) entry which is preliminary data.</text>
</comment>
<accession>A0A062XZL5</accession>
<reference evidence="7 8" key="1">
    <citation type="submission" date="2014-04" db="EMBL/GenBank/DDBJ databases">
        <title>The Genome Sequence of Thermoanaerobaculum aquaticum MP-01, The First Cultivated Group 23 Acidobacterium.</title>
        <authorList>
            <person name="Stamps B.W."/>
            <person name="Losey N.A."/>
            <person name="Lawson P.A."/>
            <person name="Stevenson B.S."/>
        </authorList>
    </citation>
    <scope>NUCLEOTIDE SEQUENCE [LARGE SCALE GENOMIC DNA]</scope>
    <source>
        <strain evidence="7 8">MP-01</strain>
    </source>
</reference>
<dbReference type="EMBL" id="JMFG01000015">
    <property type="protein sequence ID" value="KDA53940.1"/>
    <property type="molecule type" value="Genomic_DNA"/>
</dbReference>
<dbReference type="RefSeq" id="WP_038048571.1">
    <property type="nucleotide sequence ID" value="NZ_JMFG01000015.1"/>
</dbReference>
<feature type="transmembrane region" description="Helical" evidence="6">
    <location>
        <begin position="56"/>
        <end position="79"/>
    </location>
</feature>
<dbReference type="PANTHER" id="PTHR33529:SF6">
    <property type="entry name" value="YJGP_YJGQ FAMILY PERMEASE"/>
    <property type="match status" value="1"/>
</dbReference>
<feature type="transmembrane region" description="Helical" evidence="6">
    <location>
        <begin position="723"/>
        <end position="740"/>
    </location>
</feature>
<protein>
    <recommendedName>
        <fullName evidence="9">YjgP/YjgQ family permease</fullName>
    </recommendedName>
</protein>
<name>A0A062XZL5_9BACT</name>
<gene>
    <name evidence="7" type="ORF">EG19_01720</name>
</gene>
<feature type="transmembrane region" description="Helical" evidence="6">
    <location>
        <begin position="514"/>
        <end position="535"/>
    </location>
</feature>
<evidence type="ECO:0000256" key="4">
    <source>
        <dbReference type="ARBA" id="ARBA00022989"/>
    </source>
</evidence>
<feature type="transmembrane region" description="Helical" evidence="6">
    <location>
        <begin position="107"/>
        <end position="126"/>
    </location>
</feature>
<organism evidence="7 8">
    <name type="scientific">Thermoanaerobaculum aquaticum</name>
    <dbReference type="NCBI Taxonomy" id="1312852"/>
    <lineage>
        <taxon>Bacteria</taxon>
        <taxon>Pseudomonadati</taxon>
        <taxon>Acidobacteriota</taxon>
        <taxon>Thermoanaerobaculia</taxon>
        <taxon>Thermoanaerobaculales</taxon>
        <taxon>Thermoanaerobaculaceae</taxon>
        <taxon>Thermoanaerobaculum</taxon>
    </lineage>
</organism>
<dbReference type="Pfam" id="PF03739">
    <property type="entry name" value="LptF_LptG"/>
    <property type="match status" value="2"/>
</dbReference>
<dbReference type="GO" id="GO:0015920">
    <property type="term" value="P:lipopolysaccharide transport"/>
    <property type="evidence" value="ECO:0007669"/>
    <property type="project" value="TreeGrafter"/>
</dbReference>
<evidence type="ECO:0000256" key="6">
    <source>
        <dbReference type="SAM" id="Phobius"/>
    </source>
</evidence>
<feature type="transmembrane region" description="Helical" evidence="6">
    <location>
        <begin position="752"/>
        <end position="771"/>
    </location>
</feature>
<feature type="transmembrane region" description="Helical" evidence="6">
    <location>
        <begin position="433"/>
        <end position="450"/>
    </location>
</feature>